<feature type="region of interest" description="Disordered" evidence="3">
    <location>
        <begin position="1154"/>
        <end position="1337"/>
    </location>
</feature>
<dbReference type="EMBL" id="BDIP01000544">
    <property type="protein sequence ID" value="GIQ81957.1"/>
    <property type="molecule type" value="Genomic_DNA"/>
</dbReference>
<dbReference type="InterPro" id="IPR000225">
    <property type="entry name" value="Armadillo"/>
</dbReference>
<keyword evidence="1" id="KW-0677">Repeat</keyword>
<proteinExistence type="predicted"/>
<dbReference type="SMART" id="SM00185">
    <property type="entry name" value="ARM"/>
    <property type="match status" value="8"/>
</dbReference>
<name>A0A9K3GGQ0_9EUKA</name>
<reference evidence="4 5" key="1">
    <citation type="journal article" date="2018" name="PLoS ONE">
        <title>The draft genome of Kipferlia bialata reveals reductive genome evolution in fornicate parasites.</title>
        <authorList>
            <person name="Tanifuji G."/>
            <person name="Takabayashi S."/>
            <person name="Kume K."/>
            <person name="Takagi M."/>
            <person name="Nakayama T."/>
            <person name="Kamikawa R."/>
            <person name="Inagaki Y."/>
            <person name="Hashimoto T."/>
        </authorList>
    </citation>
    <scope>NUCLEOTIDE SEQUENCE [LARGE SCALE GENOMIC DNA]</scope>
    <source>
        <strain evidence="4">NY0173</strain>
    </source>
</reference>
<evidence type="ECO:0000313" key="5">
    <source>
        <dbReference type="Proteomes" id="UP000265618"/>
    </source>
</evidence>
<evidence type="ECO:0000256" key="1">
    <source>
        <dbReference type="ARBA" id="ARBA00022737"/>
    </source>
</evidence>
<comment type="caution">
    <text evidence="4">The sequence shown here is derived from an EMBL/GenBank/DDBJ whole genome shotgun (WGS) entry which is preliminary data.</text>
</comment>
<dbReference type="PROSITE" id="PS50176">
    <property type="entry name" value="ARM_REPEAT"/>
    <property type="match status" value="1"/>
</dbReference>
<keyword evidence="5" id="KW-1185">Reference proteome</keyword>
<feature type="compositionally biased region" description="Basic and acidic residues" evidence="3">
    <location>
        <begin position="1210"/>
        <end position="1225"/>
    </location>
</feature>
<feature type="compositionally biased region" description="Pro residues" evidence="3">
    <location>
        <begin position="1232"/>
        <end position="1249"/>
    </location>
</feature>
<protein>
    <submittedName>
        <fullName evidence="4">Uncharacterized protein</fullName>
    </submittedName>
</protein>
<dbReference type="Proteomes" id="UP000265618">
    <property type="component" value="Unassembled WGS sequence"/>
</dbReference>
<dbReference type="PANTHER" id="PTHR22895:SF0">
    <property type="entry name" value="ARMADILLO REPEAT-CONTAINING PROTEIN 6"/>
    <property type="match status" value="1"/>
</dbReference>
<dbReference type="Gene3D" id="1.25.10.10">
    <property type="entry name" value="Leucine-rich Repeat Variant"/>
    <property type="match status" value="3"/>
</dbReference>
<feature type="non-terminal residue" evidence="4">
    <location>
        <position position="1"/>
    </location>
</feature>
<gene>
    <name evidence="4" type="ORF">KIPB_003010</name>
</gene>
<evidence type="ECO:0000256" key="3">
    <source>
        <dbReference type="SAM" id="MobiDB-lite"/>
    </source>
</evidence>
<sequence length="1741" mass="186076">TQPEVEYIPTPKQAPSLWDAVASMAMPGDPTSKAAQEISALMDELGKSGFMTGKTPSPESIRSVTKRALTTMEKNPKDSYVASMSCGLIELVSEMGVLSDGFAAVAVSKKQAKALLSQMGMKGQTPLVVYSVLHTIKALIEDEMNCGLLVSCGLVKGTLAALNACREDSKCVAVACCLITTMANKDITIGTTVLETKGLPAIVSGLSTHLGSASVANEVFQTLMTLAAVEGGGSALYDLKVDELAIQAMERHKDNKKLVISGLNVIRNMSSVARTVKTGILNSAGAYTIVRTIKNLIGDAEVVANGLAAIHQLTYVIGPSLAQCQGRAIELRVHTLIVKALTKHSRSTMVIDSSISLLNSCINKTTQPLLEKARVTPLVVKALGVVSLREEVVLCLNCLSNLGLHSPGCRVLVFDRAYTPALAAMEKYGADAEVQKNAAYVLALTLGHVGDARTLRQACIALLKTGQRHMKNLELLEMVGKALAKLCSSAAGMQVLGDVKAHETVLQMLNKNPDDRSIVLSCLTVLTNMSLPTSNAPSATQVLLCKAGAVQAAIRCLKTYWEDVSVVRQSLALLMNITGSDENEEMMLKLKVHVHASNALKKYTSDDKVAASAVAVIKNLSATTTERGVLVQKGGAFSGLKACMEGHSKDPITLDIVLACIVNMTVAVGNHIPLLNSGLAQLVLKAMTDYPHNEPIAISGCWLLANTCSGDQTAIARCIDLGVVKQLMATLKDHPGSAVIVYRVFSALQNIGLLSGTVPKIHAVLLAADVHIHAVSAMQRFMKVVDPLTNAAQVITCMCQSDRLGEPVIKAAVEAGVLPLACQAIELHKRNFHTWGACGNILTIAARTECTQLPFLETNCHTVLSSLLVEPAFRPFCIQSYKGLLSAAMSIDTKESQKRGIRWDKMFGYLLKWMPRDDADAAFTVLSVFNMHYMEMEPATIATFYTLAVDCARQFHVKYPMMVANIANVFFAQSADFPMGKEFQEAVVKSLDVMDSRLAEDILLVVSGVVERGSLTKKQQQKCHNESILALQRYTDQPKLYVIVSRILHHMHIRDKVKLSVTKAQVDTLTDTVMKMEHSSFSVNLASVVVLLSQRLGIECNIGVIRVERGEAAQPEPVTTPKPQYPVEEPPEVVVQTLEEAEVEVPVDTESVVTPHLKGAEEETPVGRGWGLPAKGPKATTQEASPMAAGFGAAPTAPSAAFQFSPPPNGEKKTSGPEETQREEEPGAPGTPAVPPVAPAPVSLPSPPTREPEVTLESPLDTTVTCGDMEVESDSEAEYEDAKSVPPPAVTTEAQELPGKQSLPTEGDRPPASLVDTVIPPHTAPLDPQTQTPTPQRAPITQDYRSEIAVRALQSHPGCPYVAALAAEAFMGERQIGPLLGYVPVEQVLNLLAEGLAHTDPGAVQTSITRCIEHIKGSVVSVSDSEPSVLAEHICTLLSQEVVSSDTFLWVTEAVLSRAVDDSNVRALFVDAGIHLAIAKHEVSLAITKDAEASGYRDTQRTLVTQWLRALYCLVESDEARLQLVNTGRYSVAVDVLSEYPLEESSLELHTVAVQLLDCLSDVPLDGEEPSTLLKSVQEPGCVESLCKCLAAYPHSEDIVDSALGVLSQIVEEGEASVLQSVFAADGCTATLSALAAHPEAEGLQLSGLSVVSALCNGDTPMVTTLLEQHVAEGILNVLESHTGNAEIALLCIAALTGLVQVGDPALSSLLKASTQLRAVKKRHARHRGVQRSLKALATKM</sequence>
<dbReference type="InterPro" id="IPR016024">
    <property type="entry name" value="ARM-type_fold"/>
</dbReference>
<evidence type="ECO:0000256" key="2">
    <source>
        <dbReference type="PROSITE-ProRule" id="PRU00259"/>
    </source>
</evidence>
<feature type="compositionally biased region" description="Acidic residues" evidence="3">
    <location>
        <begin position="1269"/>
        <end position="1279"/>
    </location>
</feature>
<feature type="compositionally biased region" description="Low complexity" evidence="3">
    <location>
        <begin position="1328"/>
        <end position="1337"/>
    </location>
</feature>
<evidence type="ECO:0000313" key="4">
    <source>
        <dbReference type="EMBL" id="GIQ81957.1"/>
    </source>
</evidence>
<dbReference type="OrthoDB" id="449062at2759"/>
<dbReference type="InterPro" id="IPR011989">
    <property type="entry name" value="ARM-like"/>
</dbReference>
<feature type="repeat" description="ARM" evidence="2">
    <location>
        <begin position="548"/>
        <end position="592"/>
    </location>
</feature>
<organism evidence="4 5">
    <name type="scientific">Kipferlia bialata</name>
    <dbReference type="NCBI Taxonomy" id="797122"/>
    <lineage>
        <taxon>Eukaryota</taxon>
        <taxon>Metamonada</taxon>
        <taxon>Carpediemonas-like organisms</taxon>
        <taxon>Kipferlia</taxon>
    </lineage>
</organism>
<feature type="compositionally biased region" description="Low complexity" evidence="3">
    <location>
        <begin position="1186"/>
        <end position="1204"/>
    </location>
</feature>
<dbReference type="PANTHER" id="PTHR22895">
    <property type="entry name" value="ARMADILLO REPEAT-CONTAINING PROTEIN 6"/>
    <property type="match status" value="1"/>
</dbReference>
<accession>A0A9K3GGQ0</accession>
<dbReference type="SUPFAM" id="SSF48371">
    <property type="entry name" value="ARM repeat"/>
    <property type="match status" value="3"/>
</dbReference>